<evidence type="ECO:0000313" key="3">
    <source>
        <dbReference type="Proteomes" id="UP001208771"/>
    </source>
</evidence>
<organism evidence="2 3">
    <name type="scientific">Ectorhizobium quercum</name>
    <dbReference type="NCBI Taxonomy" id="2965071"/>
    <lineage>
        <taxon>Bacteria</taxon>
        <taxon>Pseudomonadati</taxon>
        <taxon>Pseudomonadota</taxon>
        <taxon>Alphaproteobacteria</taxon>
        <taxon>Hyphomicrobiales</taxon>
        <taxon>Rhizobiaceae</taxon>
        <taxon>Ectorhizobium</taxon>
    </lineage>
</organism>
<dbReference type="EMBL" id="JANFPI010000002">
    <property type="protein sequence ID" value="MCX8996613.1"/>
    <property type="molecule type" value="Genomic_DNA"/>
</dbReference>
<dbReference type="GO" id="GO:0030649">
    <property type="term" value="P:aminoglycoside antibiotic catabolic process"/>
    <property type="evidence" value="ECO:0007669"/>
    <property type="project" value="TreeGrafter"/>
</dbReference>
<dbReference type="AlphaFoldDB" id="A0AAE3MX43"/>
<name>A0AAE3MX43_9HYPH</name>
<dbReference type="CDD" id="cd04301">
    <property type="entry name" value="NAT_SF"/>
    <property type="match status" value="1"/>
</dbReference>
<proteinExistence type="predicted"/>
<reference evidence="2" key="1">
    <citation type="submission" date="2022-07" db="EMBL/GenBank/DDBJ databases">
        <title>Ectorhizobium quercum gen.nov., sp. nov.</title>
        <authorList>
            <person name="Ma T."/>
            <person name="Li Y."/>
        </authorList>
    </citation>
    <scope>NUCLEOTIDE SEQUENCE</scope>
    <source>
        <strain evidence="2">BDR2-2</strain>
    </source>
</reference>
<dbReference type="Gene3D" id="3.40.630.30">
    <property type="match status" value="1"/>
</dbReference>
<keyword evidence="3" id="KW-1185">Reference proteome</keyword>
<dbReference type="InterPro" id="IPR000182">
    <property type="entry name" value="GNAT_dom"/>
</dbReference>
<dbReference type="GO" id="GO:0034069">
    <property type="term" value="F:aminoglycoside N-acetyltransferase activity"/>
    <property type="evidence" value="ECO:0007669"/>
    <property type="project" value="TreeGrafter"/>
</dbReference>
<accession>A0AAE3MX43</accession>
<dbReference type="PROSITE" id="PS51186">
    <property type="entry name" value="GNAT"/>
    <property type="match status" value="1"/>
</dbReference>
<dbReference type="SUPFAM" id="SSF55729">
    <property type="entry name" value="Acyl-CoA N-acyltransferases (Nat)"/>
    <property type="match status" value="1"/>
</dbReference>
<dbReference type="InterPro" id="IPR016181">
    <property type="entry name" value="Acyl_CoA_acyltransferase"/>
</dbReference>
<dbReference type="RefSeq" id="WP_306410397.1">
    <property type="nucleotide sequence ID" value="NZ_JANFPI010000002.1"/>
</dbReference>
<sequence>MKKLIYDVFEIDVSPLNRLGHDPSIVAFGWWHDGELVANVSLYERRLWLSGERVEAYGVQSVAVRPEWRGKGLFRDLMVRALDHADARAGLVILSTDTPDLYTRFGFRAVRESFFSGSLPPGRPRPNCRRLSLENEADVALLLDLFARRVPTSLLAAACDHPALFMLKAVETPEIALMHLPELDAVVAVRDIDQAPMNLLDIVAPSIPSLEDIAAALGYGERHIHVYMTPDRLAWTPGEIAPVDTGYMVRGPYPPEGEAFMLSDMRI</sequence>
<feature type="domain" description="N-acetyltransferase" evidence="1">
    <location>
        <begin position="1"/>
        <end position="126"/>
    </location>
</feature>
<evidence type="ECO:0000259" key="1">
    <source>
        <dbReference type="PROSITE" id="PS51186"/>
    </source>
</evidence>
<protein>
    <submittedName>
        <fullName evidence="2">GNAT family N-acetyltransferase</fullName>
    </submittedName>
</protein>
<dbReference type="Pfam" id="PF13527">
    <property type="entry name" value="Acetyltransf_9"/>
    <property type="match status" value="1"/>
</dbReference>
<dbReference type="InterPro" id="IPR051554">
    <property type="entry name" value="Acetyltransferase_Eis"/>
</dbReference>
<dbReference type="Proteomes" id="UP001208771">
    <property type="component" value="Unassembled WGS sequence"/>
</dbReference>
<evidence type="ECO:0000313" key="2">
    <source>
        <dbReference type="EMBL" id="MCX8996613.1"/>
    </source>
</evidence>
<gene>
    <name evidence="2" type="ORF">NOF55_05795</name>
</gene>
<dbReference type="PANTHER" id="PTHR37817">
    <property type="entry name" value="N-ACETYLTRANSFERASE EIS"/>
    <property type="match status" value="1"/>
</dbReference>
<comment type="caution">
    <text evidence="2">The sequence shown here is derived from an EMBL/GenBank/DDBJ whole genome shotgun (WGS) entry which is preliminary data.</text>
</comment>
<dbReference type="PANTHER" id="PTHR37817:SF1">
    <property type="entry name" value="N-ACETYLTRANSFERASE EIS"/>
    <property type="match status" value="1"/>
</dbReference>